<dbReference type="EC" id="2.5.1.75" evidence="11"/>
<keyword evidence="7 11" id="KW-0547">Nucleotide-binding</keyword>
<dbReference type="Proteomes" id="UP000018731">
    <property type="component" value="Unassembled WGS sequence"/>
</dbReference>
<evidence type="ECO:0000256" key="14">
    <source>
        <dbReference type="RuleBase" id="RU003785"/>
    </source>
</evidence>
<proteinExistence type="inferred from homology"/>
<dbReference type="SUPFAM" id="SSF52540">
    <property type="entry name" value="P-loop containing nucleoside triphosphate hydrolases"/>
    <property type="match status" value="2"/>
</dbReference>
<feature type="binding site" evidence="11">
    <location>
        <begin position="44"/>
        <end position="49"/>
    </location>
    <ligand>
        <name>substrate</name>
    </ligand>
</feature>
<evidence type="ECO:0000256" key="7">
    <source>
        <dbReference type="ARBA" id="ARBA00022741"/>
    </source>
</evidence>
<dbReference type="Gene3D" id="1.10.20.140">
    <property type="match status" value="1"/>
</dbReference>
<keyword evidence="8 11" id="KW-0067">ATP-binding</keyword>
<dbReference type="InterPro" id="IPR039657">
    <property type="entry name" value="Dimethylallyltransferase"/>
</dbReference>
<evidence type="ECO:0000256" key="1">
    <source>
        <dbReference type="ARBA" id="ARBA00001946"/>
    </source>
</evidence>
<dbReference type="RefSeq" id="WP_023928129.1">
    <property type="nucleotide sequence ID" value="NZ_KI669454.1"/>
</dbReference>
<dbReference type="PANTHER" id="PTHR11088">
    <property type="entry name" value="TRNA DIMETHYLALLYLTRANSFERASE"/>
    <property type="match status" value="1"/>
</dbReference>
<evidence type="ECO:0000256" key="6">
    <source>
        <dbReference type="ARBA" id="ARBA00022694"/>
    </source>
</evidence>
<feature type="binding site" evidence="11">
    <location>
        <begin position="42"/>
        <end position="49"/>
    </location>
    <ligand>
        <name>ATP</name>
        <dbReference type="ChEBI" id="CHEBI:30616"/>
    </ligand>
</feature>
<dbReference type="PATRIC" id="fig|1357400.3.peg.1858"/>
<gene>
    <name evidence="11" type="primary">miaA</name>
    <name evidence="15" type="ORF">HMPREF2086_01387</name>
</gene>
<dbReference type="PANTHER" id="PTHR11088:SF60">
    <property type="entry name" value="TRNA DIMETHYLALLYLTRANSFERASE"/>
    <property type="match status" value="1"/>
</dbReference>
<evidence type="ECO:0000256" key="5">
    <source>
        <dbReference type="ARBA" id="ARBA00022679"/>
    </source>
</evidence>
<dbReference type="HOGENOM" id="CLU_032616_0_1_7"/>
<evidence type="ECO:0000256" key="9">
    <source>
        <dbReference type="ARBA" id="ARBA00022842"/>
    </source>
</evidence>
<dbReference type="GO" id="GO:0005524">
    <property type="term" value="F:ATP binding"/>
    <property type="evidence" value="ECO:0007669"/>
    <property type="project" value="UniProtKB-UniRule"/>
</dbReference>
<evidence type="ECO:0000313" key="16">
    <source>
        <dbReference type="Proteomes" id="UP000018731"/>
    </source>
</evidence>
<accession>V8C928</accession>
<dbReference type="STRING" id="1357400.HMPREF2086_01387"/>
<dbReference type="EMBL" id="AZJI01000005">
    <property type="protein sequence ID" value="ETD23582.1"/>
    <property type="molecule type" value="Genomic_DNA"/>
</dbReference>
<comment type="caution">
    <text evidence="11">Lacks conserved residue(s) required for the propagation of feature annotation.</text>
</comment>
<keyword evidence="9 11" id="KW-0460">Magnesium</keyword>
<evidence type="ECO:0000256" key="4">
    <source>
        <dbReference type="ARBA" id="ARBA00011245"/>
    </source>
</evidence>
<dbReference type="NCBIfam" id="TIGR00174">
    <property type="entry name" value="miaA"/>
    <property type="match status" value="1"/>
</dbReference>
<dbReference type="GO" id="GO:0052381">
    <property type="term" value="F:tRNA dimethylallyltransferase activity"/>
    <property type="evidence" value="ECO:0007669"/>
    <property type="project" value="UniProtKB-UniRule"/>
</dbReference>
<comment type="similarity">
    <text evidence="3 11 14">Belongs to the IPP transferase family.</text>
</comment>
<keyword evidence="5 11" id="KW-0808">Transferase</keyword>
<comment type="function">
    <text evidence="2 11 13">Catalyzes the transfer of a dimethylallyl group onto the adenine at position 37 in tRNAs that read codons beginning with uridine, leading to the formation of N6-(dimethylallyl)adenosine (i(6)A).</text>
</comment>
<keyword evidence="16" id="KW-1185">Reference proteome</keyword>
<protein>
    <recommendedName>
        <fullName evidence="11">tRNA dimethylallyltransferase</fullName>
        <ecNumber evidence="11">2.5.1.75</ecNumber>
    </recommendedName>
    <alternativeName>
        <fullName evidence="11">Dimethylallyl diphosphate:tRNA dimethylallyltransferase</fullName>
        <shortName evidence="11">DMAPP:tRNA dimethylallyltransferase</shortName>
        <shortName evidence="11">DMATase</shortName>
    </alternativeName>
    <alternativeName>
        <fullName evidence="11">Isopentenyl-diphosphate:tRNA isopentenyltransferase</fullName>
        <shortName evidence="11">IPP transferase</shortName>
        <shortName evidence="11">IPPT</shortName>
        <shortName evidence="11">IPTase</shortName>
    </alternativeName>
</protein>
<dbReference type="GO" id="GO:0006400">
    <property type="term" value="P:tRNA modification"/>
    <property type="evidence" value="ECO:0007669"/>
    <property type="project" value="TreeGrafter"/>
</dbReference>
<sequence length="345" mass="38795">MHSKHFSHLPDLSGLSNSQDLPHSLHLPRPLPLPPKIFAIVAPTASGKSTLAISLASKLKMRIFSFDSLSIYKHISIASAKPSKEDLAKIKHYGIDELEPREHCSAGVFMRIFTRALEDIAAKSTKQTSNDTSDTNGLILVGGSGFYLHSIMQGLSQQDFTLSDEICQKISTLENPYAFLKSIDEISAKSIHPNDTYRLQKLLCIYFASGMPPSEYFSTHKKTPLLSNIPIYAIDTPKDELNERISKRTNSMIESGLVREAKWLLDTYGSEIQPFKAIGLKECLRDFTNSIDLSDKQNLQNLAQNIATHTRQLAKRQRTFNRSKFPSAICLPYHRLEEKILQDFS</sequence>
<evidence type="ECO:0000256" key="13">
    <source>
        <dbReference type="RuleBase" id="RU003784"/>
    </source>
</evidence>
<comment type="cofactor">
    <cofactor evidence="1 11">
        <name>Mg(2+)</name>
        <dbReference type="ChEBI" id="CHEBI:18420"/>
    </cofactor>
</comment>
<reference evidence="15 16" key="1">
    <citation type="journal article" date="2014" name="Genome Announc.">
        <title>Draft genome sequences of six enterohepatic helicobacter species isolated from humans and one from rhesus macaques.</title>
        <authorList>
            <person name="Shen Z."/>
            <person name="Sheh A."/>
            <person name="Young S.K."/>
            <person name="Abouelliel A."/>
            <person name="Ward D.V."/>
            <person name="Earl A.M."/>
            <person name="Fox J.G."/>
        </authorList>
    </citation>
    <scope>NUCLEOTIDE SEQUENCE [LARGE SCALE GENOMIC DNA]</scope>
    <source>
        <strain evidence="15 16">MIT 99-5501</strain>
    </source>
</reference>
<feature type="region of interest" description="Interaction with substrate tRNA" evidence="11">
    <location>
        <begin position="67"/>
        <end position="70"/>
    </location>
</feature>
<dbReference type="eggNOG" id="COG0324">
    <property type="taxonomic scope" value="Bacteria"/>
</dbReference>
<dbReference type="InterPro" id="IPR027417">
    <property type="entry name" value="P-loop_NTPase"/>
</dbReference>
<dbReference type="InterPro" id="IPR018022">
    <property type="entry name" value="IPT"/>
</dbReference>
<dbReference type="OrthoDB" id="9776390at2"/>
<evidence type="ECO:0000256" key="12">
    <source>
        <dbReference type="RuleBase" id="RU003783"/>
    </source>
</evidence>
<evidence type="ECO:0000256" key="2">
    <source>
        <dbReference type="ARBA" id="ARBA00003213"/>
    </source>
</evidence>
<name>V8C928_9HELI</name>
<dbReference type="Gene3D" id="3.40.50.300">
    <property type="entry name" value="P-loop containing nucleotide triphosphate hydrolases"/>
    <property type="match status" value="1"/>
</dbReference>
<comment type="subunit">
    <text evidence="4 11">Monomer.</text>
</comment>
<evidence type="ECO:0000256" key="10">
    <source>
        <dbReference type="ARBA" id="ARBA00049563"/>
    </source>
</evidence>
<feature type="site" description="Interaction with substrate tRNA" evidence="11">
    <location>
        <position position="144"/>
    </location>
</feature>
<evidence type="ECO:0000256" key="11">
    <source>
        <dbReference type="HAMAP-Rule" id="MF_00185"/>
    </source>
</evidence>
<keyword evidence="6 11" id="KW-0819">tRNA processing</keyword>
<comment type="caution">
    <text evidence="15">The sequence shown here is derived from an EMBL/GenBank/DDBJ whole genome shotgun (WGS) entry which is preliminary data.</text>
</comment>
<evidence type="ECO:0000313" key="15">
    <source>
        <dbReference type="EMBL" id="ETD23582.1"/>
    </source>
</evidence>
<evidence type="ECO:0000256" key="8">
    <source>
        <dbReference type="ARBA" id="ARBA00022840"/>
    </source>
</evidence>
<dbReference type="AlphaFoldDB" id="V8C928"/>
<organism evidence="15 16">
    <name type="scientific">Helicobacter macacae MIT 99-5501</name>
    <dbReference type="NCBI Taxonomy" id="1357400"/>
    <lineage>
        <taxon>Bacteria</taxon>
        <taxon>Pseudomonadati</taxon>
        <taxon>Campylobacterota</taxon>
        <taxon>Epsilonproteobacteria</taxon>
        <taxon>Campylobacterales</taxon>
        <taxon>Helicobacteraceae</taxon>
        <taxon>Helicobacter</taxon>
    </lineage>
</organism>
<dbReference type="Pfam" id="PF01715">
    <property type="entry name" value="IPPT"/>
    <property type="match status" value="1"/>
</dbReference>
<dbReference type="HAMAP" id="MF_00185">
    <property type="entry name" value="IPP_trans"/>
    <property type="match status" value="1"/>
</dbReference>
<evidence type="ECO:0000256" key="3">
    <source>
        <dbReference type="ARBA" id="ARBA00005842"/>
    </source>
</evidence>
<comment type="catalytic activity">
    <reaction evidence="10 11 12">
        <text>adenosine(37) in tRNA + dimethylallyl diphosphate = N(6)-dimethylallyladenosine(37) in tRNA + diphosphate</text>
        <dbReference type="Rhea" id="RHEA:26482"/>
        <dbReference type="Rhea" id="RHEA-COMP:10162"/>
        <dbReference type="Rhea" id="RHEA-COMP:10375"/>
        <dbReference type="ChEBI" id="CHEBI:33019"/>
        <dbReference type="ChEBI" id="CHEBI:57623"/>
        <dbReference type="ChEBI" id="CHEBI:74411"/>
        <dbReference type="ChEBI" id="CHEBI:74415"/>
        <dbReference type="EC" id="2.5.1.75"/>
    </reaction>
</comment>